<evidence type="ECO:0000313" key="2">
    <source>
        <dbReference type="Proteomes" id="UP001498398"/>
    </source>
</evidence>
<sequence length="206" mass="23369">MDFLVKIADRGHTLVYISLEYNHISSPDDSTLVRVKVDCKSSGSRRISSFSLYITVPEDEVVELGPKEWIDSKEVVTDFFALDQRSAKYGFKGIGVNSPIGVGVDLNVEAMREQERQVSYQGTISSRKTIRGNIIKNNTIYWSVKEAVNGLGGDGIEGEQGEMWFVLKGKPDTFEYDCQVEHVKDLKKETKQAMSKSWFHRCFTRQ</sequence>
<gene>
    <name evidence="1" type="ORF">VKT23_018480</name>
</gene>
<name>A0ABR1IRX3_9AGAR</name>
<reference evidence="1 2" key="1">
    <citation type="submission" date="2024-01" db="EMBL/GenBank/DDBJ databases">
        <title>A draft genome for the cacao thread blight pathogen Marasmiellus scandens.</title>
        <authorList>
            <person name="Baruah I.K."/>
            <person name="Leung J."/>
            <person name="Bukari Y."/>
            <person name="Amoako-Attah I."/>
            <person name="Meinhardt L.W."/>
            <person name="Bailey B.A."/>
            <person name="Cohen S.P."/>
        </authorList>
    </citation>
    <scope>NUCLEOTIDE SEQUENCE [LARGE SCALE GENOMIC DNA]</scope>
    <source>
        <strain evidence="1 2">GH-19</strain>
    </source>
</reference>
<keyword evidence="2" id="KW-1185">Reference proteome</keyword>
<comment type="caution">
    <text evidence="1">The sequence shown here is derived from an EMBL/GenBank/DDBJ whole genome shotgun (WGS) entry which is preliminary data.</text>
</comment>
<dbReference type="InterPro" id="IPR003006">
    <property type="entry name" value="Ig/MHC_CS"/>
</dbReference>
<protein>
    <submittedName>
        <fullName evidence="1">Uncharacterized protein</fullName>
    </submittedName>
</protein>
<dbReference type="Proteomes" id="UP001498398">
    <property type="component" value="Unassembled WGS sequence"/>
</dbReference>
<proteinExistence type="predicted"/>
<accession>A0ABR1IRX3</accession>
<organism evidence="1 2">
    <name type="scientific">Marasmiellus scandens</name>
    <dbReference type="NCBI Taxonomy" id="2682957"/>
    <lineage>
        <taxon>Eukaryota</taxon>
        <taxon>Fungi</taxon>
        <taxon>Dikarya</taxon>
        <taxon>Basidiomycota</taxon>
        <taxon>Agaricomycotina</taxon>
        <taxon>Agaricomycetes</taxon>
        <taxon>Agaricomycetidae</taxon>
        <taxon>Agaricales</taxon>
        <taxon>Marasmiineae</taxon>
        <taxon>Omphalotaceae</taxon>
        <taxon>Marasmiellus</taxon>
    </lineage>
</organism>
<dbReference type="PROSITE" id="PS00290">
    <property type="entry name" value="IG_MHC"/>
    <property type="match status" value="1"/>
</dbReference>
<evidence type="ECO:0000313" key="1">
    <source>
        <dbReference type="EMBL" id="KAK7437582.1"/>
    </source>
</evidence>
<dbReference type="EMBL" id="JBANRG010000084">
    <property type="protein sequence ID" value="KAK7437582.1"/>
    <property type="molecule type" value="Genomic_DNA"/>
</dbReference>